<keyword evidence="4" id="KW-1185">Reference proteome</keyword>
<dbReference type="RefSeq" id="WP_183991791.1">
    <property type="nucleotide sequence ID" value="NZ_BMHW01000001.1"/>
</dbReference>
<dbReference type="EMBL" id="JACHEG010000002">
    <property type="protein sequence ID" value="MBB6162021.1"/>
    <property type="molecule type" value="Genomic_DNA"/>
</dbReference>
<name>A0A7W9Y4V5_9HYPH</name>
<reference evidence="3 4" key="1">
    <citation type="submission" date="2020-08" db="EMBL/GenBank/DDBJ databases">
        <title>Genomic Encyclopedia of Type Strains, Phase IV (KMG-IV): sequencing the most valuable type-strain genomes for metagenomic binning, comparative biology and taxonomic classification.</title>
        <authorList>
            <person name="Goeker M."/>
        </authorList>
    </citation>
    <scope>NUCLEOTIDE SEQUENCE [LARGE SCALE GENOMIC DNA]</scope>
    <source>
        <strain evidence="3 4">DSM 100734</strain>
    </source>
</reference>
<sequence>MVKFVPVMLMLLAALFLARGPAIYGAQPARDHIHASHAELTLHRGLTPVDGHQIEIQCSKAGCALASCQVQSVTAAILPDCPSAIQPSRSLAYALPRDVTLSSLHNEPASPPPKSPIDHPQAA</sequence>
<evidence type="ECO:0000256" key="2">
    <source>
        <dbReference type="SAM" id="SignalP"/>
    </source>
</evidence>
<keyword evidence="2" id="KW-0732">Signal</keyword>
<protein>
    <recommendedName>
        <fullName evidence="5">DUF2946 domain-containing protein</fullName>
    </recommendedName>
</protein>
<feature type="region of interest" description="Disordered" evidence="1">
    <location>
        <begin position="102"/>
        <end position="123"/>
    </location>
</feature>
<evidence type="ECO:0000313" key="3">
    <source>
        <dbReference type="EMBL" id="MBB6162021.1"/>
    </source>
</evidence>
<organism evidence="3 4">
    <name type="scientific">Rhizobium wenxiniae</name>
    <dbReference type="NCBI Taxonomy" id="1737357"/>
    <lineage>
        <taxon>Bacteria</taxon>
        <taxon>Pseudomonadati</taxon>
        <taxon>Pseudomonadota</taxon>
        <taxon>Alphaproteobacteria</taxon>
        <taxon>Hyphomicrobiales</taxon>
        <taxon>Rhizobiaceae</taxon>
        <taxon>Rhizobium/Agrobacterium group</taxon>
        <taxon>Rhizobium</taxon>
    </lineage>
</organism>
<comment type="caution">
    <text evidence="3">The sequence shown here is derived from an EMBL/GenBank/DDBJ whole genome shotgun (WGS) entry which is preliminary data.</text>
</comment>
<dbReference type="AlphaFoldDB" id="A0A7W9Y4V5"/>
<evidence type="ECO:0008006" key="5">
    <source>
        <dbReference type="Google" id="ProtNLM"/>
    </source>
</evidence>
<feature type="chain" id="PRO_5030525245" description="DUF2946 domain-containing protein" evidence="2">
    <location>
        <begin position="19"/>
        <end position="123"/>
    </location>
</feature>
<gene>
    <name evidence="3" type="ORF">HNQ72_001839</name>
</gene>
<feature type="signal peptide" evidence="2">
    <location>
        <begin position="1"/>
        <end position="18"/>
    </location>
</feature>
<proteinExistence type="predicted"/>
<evidence type="ECO:0000256" key="1">
    <source>
        <dbReference type="SAM" id="MobiDB-lite"/>
    </source>
</evidence>
<dbReference type="Proteomes" id="UP000547879">
    <property type="component" value="Unassembled WGS sequence"/>
</dbReference>
<accession>A0A7W9Y4V5</accession>
<evidence type="ECO:0000313" key="4">
    <source>
        <dbReference type="Proteomes" id="UP000547879"/>
    </source>
</evidence>